<gene>
    <name evidence="5" type="primary">ALD3</name>
    <name evidence="5" type="ORF">PICST_60847</name>
</gene>
<dbReference type="InterPro" id="IPR029510">
    <property type="entry name" value="Ald_DH_CS_GLU"/>
</dbReference>
<dbReference type="HOGENOM" id="CLU_005391_1_0_1"/>
<dbReference type="SUPFAM" id="SSF53720">
    <property type="entry name" value="ALDH-like"/>
    <property type="match status" value="1"/>
</dbReference>
<dbReference type="InterPro" id="IPR016162">
    <property type="entry name" value="Ald_DH_N"/>
</dbReference>
<dbReference type="InterPro" id="IPR016163">
    <property type="entry name" value="Ald_DH_C"/>
</dbReference>
<keyword evidence="6" id="KW-1185">Reference proteome</keyword>
<sequence>MSAISRTFPSIIEGKDFHSNEKHPVYSHVTQKEAIHYFSYLTDIKKAVSKIAADADEGFEEWSSMAYQERVKIFEKAAALLAERREELIASHKNIGGPTWFSHVNADEIISQLKEYTSLLSRPTGLVAQSAHSDLALVVKQPLGPVLAIAPWNAPVLLAGRAIVAPLAAGCSVILKASEKAPESAYLVVKTFIDAGIPSKALQLVFIKPDDNPEFINSILDTGLIKKVNFTGSTIVGKKIAEAASKHLVPYLMELGGKNVSIVEKDADLVRAVETIIWSSWSHKGQICMSTDKVFVDESIYDKFVAQLKVSANEIVKDPDYAISQRDITFKRNLVKLVKNALDLGANLIFGKLNDHLDSGSFSPLILENVTSNMLLDSTESFGPLFAVYKYSDTIKLVKELNRADYGLKASIWSQNVLQALETAKKIHVGGVHINSSTIHDEATLPHGGVKSSGAGRFNSIWGIDDFSITKTITLSQ</sequence>
<dbReference type="PROSITE" id="PS00687">
    <property type="entry name" value="ALDEHYDE_DEHYDR_GLU"/>
    <property type="match status" value="1"/>
</dbReference>
<dbReference type="EC" id="1.2.1.3" evidence="5"/>
<dbReference type="GO" id="GO:0008886">
    <property type="term" value="F:glyceraldehyde-3-phosphate dehydrogenase (NADP+) (non-phosphorylating) activity"/>
    <property type="evidence" value="ECO:0007669"/>
    <property type="project" value="UniProtKB-EC"/>
</dbReference>
<dbReference type="InParanoid" id="A3LUP8"/>
<dbReference type="eggNOG" id="KOG2450">
    <property type="taxonomic scope" value="Eukaryota"/>
</dbReference>
<dbReference type="InterPro" id="IPR015590">
    <property type="entry name" value="Aldehyde_DH_dom"/>
</dbReference>
<dbReference type="RefSeq" id="XP_001384658.1">
    <property type="nucleotide sequence ID" value="XM_001384621.1"/>
</dbReference>
<dbReference type="KEGG" id="pic:PICST_60847"/>
<dbReference type="InterPro" id="IPR050740">
    <property type="entry name" value="Aldehyde_DH_Superfamily"/>
</dbReference>
<dbReference type="GO" id="GO:0018479">
    <property type="term" value="F:benzaldehyde dehydrogenase (NAD+) activity"/>
    <property type="evidence" value="ECO:0007669"/>
    <property type="project" value="UniProtKB-EC"/>
</dbReference>
<reference evidence="5 6" key="1">
    <citation type="journal article" date="2007" name="Nat. Biotechnol.">
        <title>Genome sequence of the lignocellulose-bioconverting and xylose-fermenting yeast Pichia stipitis.</title>
        <authorList>
            <person name="Jeffries T.W."/>
            <person name="Grigoriev I.V."/>
            <person name="Grimwood J."/>
            <person name="Laplaza J.M."/>
            <person name="Aerts A."/>
            <person name="Salamov A."/>
            <person name="Schmutz J."/>
            <person name="Lindquist E."/>
            <person name="Dehal P."/>
            <person name="Shapiro H."/>
            <person name="Jin Y.S."/>
            <person name="Passoth V."/>
            <person name="Richardson P.M."/>
        </authorList>
    </citation>
    <scope>NUCLEOTIDE SEQUENCE [LARGE SCALE GENOMIC DNA]</scope>
    <source>
        <strain evidence="6">ATCC 58785 / CBS 6054 / NBRC 10063 / NRRL Y-11545</strain>
    </source>
</reference>
<comment type="similarity">
    <text evidence="3">Belongs to the aldehyde dehydrogenase family.</text>
</comment>
<evidence type="ECO:0000313" key="5">
    <source>
        <dbReference type="EMBL" id="ABN66629.1"/>
    </source>
</evidence>
<evidence type="ECO:0000256" key="2">
    <source>
        <dbReference type="PROSITE-ProRule" id="PRU10007"/>
    </source>
</evidence>
<accession>A3LUP8</accession>
<protein>
    <submittedName>
        <fullName evidence="5">Mitochondrial aldehyde dehydrogenase</fullName>
        <ecNumber evidence="5">1.2.1.16</ecNumber>
        <ecNumber evidence="5">1.2.1.28</ecNumber>
        <ecNumber evidence="5">1.2.1.3</ecNumber>
        <ecNumber evidence="5">1.2.1.9</ecNumber>
    </submittedName>
</protein>
<keyword evidence="1 3" id="KW-0560">Oxidoreductase</keyword>
<proteinExistence type="inferred from homology"/>
<evidence type="ECO:0000313" key="6">
    <source>
        <dbReference type="Proteomes" id="UP000002258"/>
    </source>
</evidence>
<organism evidence="5 6">
    <name type="scientific">Scheffersomyces stipitis (strain ATCC 58785 / CBS 6054 / NBRC 10063 / NRRL Y-11545)</name>
    <name type="common">Yeast</name>
    <name type="synonym">Pichia stipitis</name>
    <dbReference type="NCBI Taxonomy" id="322104"/>
    <lineage>
        <taxon>Eukaryota</taxon>
        <taxon>Fungi</taxon>
        <taxon>Dikarya</taxon>
        <taxon>Ascomycota</taxon>
        <taxon>Saccharomycotina</taxon>
        <taxon>Pichiomycetes</taxon>
        <taxon>Debaryomycetaceae</taxon>
        <taxon>Scheffersomyces</taxon>
    </lineage>
</organism>
<dbReference type="EC" id="1.2.1.16" evidence="5"/>
<dbReference type="Proteomes" id="UP000002258">
    <property type="component" value="Chromosome 5"/>
</dbReference>
<evidence type="ECO:0000256" key="3">
    <source>
        <dbReference type="RuleBase" id="RU003345"/>
    </source>
</evidence>
<dbReference type="GeneID" id="4839190"/>
<dbReference type="GO" id="GO:0009450">
    <property type="term" value="P:gamma-aminobutyric acid catabolic process"/>
    <property type="evidence" value="ECO:0007669"/>
    <property type="project" value="TreeGrafter"/>
</dbReference>
<dbReference type="Gene3D" id="3.40.309.10">
    <property type="entry name" value="Aldehyde Dehydrogenase, Chain A, domain 2"/>
    <property type="match status" value="1"/>
</dbReference>
<name>A3LUP8_PICST</name>
<evidence type="ECO:0000259" key="4">
    <source>
        <dbReference type="Pfam" id="PF00171"/>
    </source>
</evidence>
<dbReference type="GO" id="GO:0004777">
    <property type="term" value="F:succinate-semialdehyde dehydrogenase (NAD+) activity"/>
    <property type="evidence" value="ECO:0007669"/>
    <property type="project" value="TreeGrafter"/>
</dbReference>
<dbReference type="PANTHER" id="PTHR43353">
    <property type="entry name" value="SUCCINATE-SEMIALDEHYDE DEHYDROGENASE, MITOCHONDRIAL"/>
    <property type="match status" value="1"/>
</dbReference>
<dbReference type="OMA" id="ELSPCSY"/>
<dbReference type="OrthoDB" id="310895at2759"/>
<evidence type="ECO:0000256" key="1">
    <source>
        <dbReference type="ARBA" id="ARBA00023002"/>
    </source>
</evidence>
<dbReference type="EC" id="1.2.1.28" evidence="5"/>
<dbReference type="AlphaFoldDB" id="A3LUP8"/>
<dbReference type="STRING" id="322104.A3LUP8"/>
<dbReference type="InterPro" id="IPR016161">
    <property type="entry name" value="Ald_DH/histidinol_DH"/>
</dbReference>
<dbReference type="Gene3D" id="3.40.605.10">
    <property type="entry name" value="Aldehyde Dehydrogenase, Chain A, domain 1"/>
    <property type="match status" value="1"/>
</dbReference>
<dbReference type="EC" id="1.2.1.9" evidence="5"/>
<dbReference type="Pfam" id="PF00171">
    <property type="entry name" value="Aldedh"/>
    <property type="match status" value="1"/>
</dbReference>
<feature type="domain" description="Aldehyde dehydrogenase" evidence="4">
    <location>
        <begin position="21"/>
        <end position="473"/>
    </location>
</feature>
<dbReference type="PANTHER" id="PTHR43353:SF6">
    <property type="entry name" value="CYTOPLASMIC ALDEHYDE DEHYDROGENASE (EUROFUNG)"/>
    <property type="match status" value="1"/>
</dbReference>
<dbReference type="EMBL" id="CP000499">
    <property type="protein sequence ID" value="ABN66629.1"/>
    <property type="molecule type" value="Genomic_DNA"/>
</dbReference>
<dbReference type="CDD" id="cd07105">
    <property type="entry name" value="ALDH_SaliADH"/>
    <property type="match status" value="1"/>
</dbReference>
<feature type="active site" evidence="2">
    <location>
        <position position="254"/>
    </location>
</feature>